<feature type="compositionally biased region" description="Polar residues" evidence="2">
    <location>
        <begin position="470"/>
        <end position="481"/>
    </location>
</feature>
<feature type="region of interest" description="Disordered" evidence="2">
    <location>
        <begin position="252"/>
        <end position="276"/>
    </location>
</feature>
<feature type="compositionally biased region" description="Low complexity" evidence="2">
    <location>
        <begin position="32"/>
        <end position="42"/>
    </location>
</feature>
<feature type="domain" description="Tudor" evidence="3">
    <location>
        <begin position="946"/>
        <end position="1002"/>
    </location>
</feature>
<feature type="compositionally biased region" description="Basic and acidic residues" evidence="2">
    <location>
        <begin position="60"/>
        <end position="71"/>
    </location>
</feature>
<organism evidence="4">
    <name type="scientific">Scylla olivacea</name>
    <name type="common">Orange mud crab</name>
    <name type="synonym">Cancer olivacea</name>
    <dbReference type="NCBI Taxonomy" id="85551"/>
    <lineage>
        <taxon>Eukaryota</taxon>
        <taxon>Metazoa</taxon>
        <taxon>Ecdysozoa</taxon>
        <taxon>Arthropoda</taxon>
        <taxon>Crustacea</taxon>
        <taxon>Multicrustacea</taxon>
        <taxon>Malacostraca</taxon>
        <taxon>Eumalacostraca</taxon>
        <taxon>Eucarida</taxon>
        <taxon>Decapoda</taxon>
        <taxon>Pleocyemata</taxon>
        <taxon>Brachyura</taxon>
        <taxon>Eubrachyura</taxon>
        <taxon>Portunoidea</taxon>
        <taxon>Portunidae</taxon>
        <taxon>Portuninae</taxon>
        <taxon>Scylla</taxon>
    </lineage>
</organism>
<evidence type="ECO:0000256" key="1">
    <source>
        <dbReference type="PROSITE-ProRule" id="PRU00117"/>
    </source>
</evidence>
<dbReference type="Gene3D" id="2.40.50.90">
    <property type="match status" value="1"/>
</dbReference>
<dbReference type="InterPro" id="IPR036612">
    <property type="entry name" value="KH_dom_type_1_sf"/>
</dbReference>
<evidence type="ECO:0000256" key="2">
    <source>
        <dbReference type="SAM" id="MobiDB-lite"/>
    </source>
</evidence>
<dbReference type="CDD" id="cd22395">
    <property type="entry name" value="KH-I_AKAP1"/>
    <property type="match status" value="1"/>
</dbReference>
<feature type="compositionally biased region" description="Basic and acidic residues" evidence="2">
    <location>
        <begin position="176"/>
        <end position="194"/>
    </location>
</feature>
<dbReference type="Pfam" id="PF00567">
    <property type="entry name" value="TUDOR"/>
    <property type="match status" value="1"/>
</dbReference>
<evidence type="ECO:0000259" key="3">
    <source>
        <dbReference type="PROSITE" id="PS50304"/>
    </source>
</evidence>
<accession>A0A0P4W2W9</accession>
<feature type="compositionally biased region" description="Low complexity" evidence="2">
    <location>
        <begin position="262"/>
        <end position="272"/>
    </location>
</feature>
<feature type="compositionally biased region" description="Basic and acidic residues" evidence="2">
    <location>
        <begin position="505"/>
        <end position="587"/>
    </location>
</feature>
<proteinExistence type="predicted"/>
<reference evidence="4" key="1">
    <citation type="submission" date="2015-09" db="EMBL/GenBank/DDBJ databases">
        <title>Scylla olivacea transcriptome.</title>
        <authorList>
            <person name="Ikhwanuddin M."/>
        </authorList>
    </citation>
    <scope>NUCLEOTIDE SEQUENCE</scope>
</reference>
<dbReference type="PROSITE" id="PS50084">
    <property type="entry name" value="KH_TYPE_1"/>
    <property type="match status" value="1"/>
</dbReference>
<dbReference type="GO" id="GO:0010468">
    <property type="term" value="P:regulation of gene expression"/>
    <property type="evidence" value="ECO:0007669"/>
    <property type="project" value="UniProtKB-ARBA"/>
</dbReference>
<dbReference type="InterPro" id="IPR047368">
    <property type="entry name" value="KH-I_AKAP1"/>
</dbReference>
<feature type="compositionally biased region" description="Basic and acidic residues" evidence="2">
    <location>
        <begin position="376"/>
        <end position="407"/>
    </location>
</feature>
<dbReference type="PANTHER" id="PTHR22948">
    <property type="entry name" value="TUDOR DOMAIN CONTAINING PROTEIN"/>
    <property type="match status" value="1"/>
</dbReference>
<dbReference type="Gene3D" id="2.30.30.140">
    <property type="match status" value="1"/>
</dbReference>
<protein>
    <recommendedName>
        <fullName evidence="3">Tudor domain-containing protein</fullName>
    </recommendedName>
</protein>
<dbReference type="SUPFAM" id="SSF54791">
    <property type="entry name" value="Eukaryotic type KH-domain (KH-domain type I)"/>
    <property type="match status" value="1"/>
</dbReference>
<feature type="region of interest" description="Disordered" evidence="2">
    <location>
        <begin position="27"/>
        <end position="76"/>
    </location>
</feature>
<dbReference type="GO" id="GO:0005739">
    <property type="term" value="C:mitochondrion"/>
    <property type="evidence" value="ECO:0007669"/>
    <property type="project" value="UniProtKB-ARBA"/>
</dbReference>
<feature type="compositionally biased region" description="Polar residues" evidence="2">
    <location>
        <begin position="86"/>
        <end position="98"/>
    </location>
</feature>
<feature type="region of interest" description="Disordered" evidence="2">
    <location>
        <begin position="82"/>
        <end position="101"/>
    </location>
</feature>
<dbReference type="EMBL" id="GDRN01093349">
    <property type="protein sequence ID" value="JAI59903.1"/>
    <property type="molecule type" value="Transcribed_RNA"/>
</dbReference>
<dbReference type="InterPro" id="IPR050621">
    <property type="entry name" value="Tudor_domain_containing"/>
</dbReference>
<feature type="region of interest" description="Disordered" evidence="2">
    <location>
        <begin position="358"/>
        <end position="407"/>
    </location>
</feature>
<feature type="region of interest" description="Disordered" evidence="2">
    <location>
        <begin position="132"/>
        <end position="194"/>
    </location>
</feature>
<dbReference type="PANTHER" id="PTHR22948:SF65">
    <property type="entry name" value="A-KINASE ANCHORING PROTEIN 1"/>
    <property type="match status" value="1"/>
</dbReference>
<feature type="compositionally biased region" description="Polar residues" evidence="2">
    <location>
        <begin position="746"/>
        <end position="767"/>
    </location>
</feature>
<dbReference type="InterPro" id="IPR002999">
    <property type="entry name" value="Tudor"/>
</dbReference>
<dbReference type="Gene3D" id="3.30.1370.10">
    <property type="entry name" value="K Homology domain, type 1"/>
    <property type="match status" value="1"/>
</dbReference>
<evidence type="ECO:0000313" key="4">
    <source>
        <dbReference type="EMBL" id="JAI59903.1"/>
    </source>
</evidence>
<dbReference type="PROSITE" id="PS50304">
    <property type="entry name" value="TUDOR"/>
    <property type="match status" value="1"/>
</dbReference>
<dbReference type="InterPro" id="IPR035437">
    <property type="entry name" value="SNase_OB-fold_sf"/>
</dbReference>
<feature type="region of interest" description="Disordered" evidence="2">
    <location>
        <begin position="718"/>
        <end position="768"/>
    </location>
</feature>
<feature type="compositionally biased region" description="Low complexity" evidence="2">
    <location>
        <begin position="318"/>
        <end position="329"/>
    </location>
</feature>
<feature type="compositionally biased region" description="Basic and acidic residues" evidence="2">
    <location>
        <begin position="606"/>
        <end position="696"/>
    </location>
</feature>
<keyword evidence="1" id="KW-0694">RNA-binding</keyword>
<dbReference type="Pfam" id="PF00013">
    <property type="entry name" value="KH_1"/>
    <property type="match status" value="1"/>
</dbReference>
<name>A0A0P4W2W9_SCYOL</name>
<dbReference type="InterPro" id="IPR004088">
    <property type="entry name" value="KH_dom_type_1"/>
</dbReference>
<dbReference type="SMART" id="SM00322">
    <property type="entry name" value="KH"/>
    <property type="match status" value="1"/>
</dbReference>
<dbReference type="SUPFAM" id="SSF63748">
    <property type="entry name" value="Tudor/PWWP/MBT"/>
    <property type="match status" value="1"/>
</dbReference>
<sequence length="1086" mass="118794">MKAWLGAAAAVSGVGTLVYLLARSGRRRDTGHSGTASGTHTGQKATSEGSGVSRGLQDTGFEKDGSHDHLNGHLPGMGVTREAVKQSATDPAEQNSHENLLLSKDTCTRELALNVAENNAECVSVAQNKVDTEASPCVESEETTQEVRVTEAVTEKTSDSVPLQHPQEQNSGVTDQQKDTETQQKDAETREDRGDDVVLPCTDVEESNTVASGETELTNVTTSADETMCSDTNITTLSGTTCHSELTETTVREVSDTQPNKASCASAESESSPTAPQPVVEELSQCLIVKPQCDPSCHEHMLDTCCASSPQVSTLPPSETTEASLTETEGAIPETNFPALQQYTLVLKSEEDICISGKHIHDSSPTDQPTEAPAGRPKETAEANKEEHVTTVEGSKEDPVTTAEVNKEEPVTCTVVTEQTDVVDLNQPSVNPCTPIEEKCTLKESVLVSCEGIGDERKEIGANSEAAAGETNNTVGSTPQKPSRKVECSVETQIIVTPAQGEELTDSKEEENQNQDSDTKQEGETEKKVQVSSKEDKQEKLEQSGDKVNLKREQDTSKRDKVTKEEVVTIEQEKSNTKEKITKKEEENIIIQEKTKKQKQTSNVKEVGKEQKHSNKKQESPKEQRQSSRKQEAGKEQRQSSRRQEAPKEQRQGNRRQEQSDKQEKSKKQEETGSKEDRSGSQESTKRREQSVEKQDVQVSGKSVKELVMEEQIVTLSTKGDGGKKGSVRSRGDSASADLDCDLGSEQDNMNCDSSSLKSMDSGQGSSEIEPETLFGPANFPVSNQEQYIFYDFEIPQMLVGRLIGRKGAFINKIKATTDATVIVHPHKNRKLKLCSVEGTKHQVNAALEMIRKHFPESQYPDITLQQVSSQPQAQPQVQPQVNAQSMQIELTAGVVVEVRVSAVVSGGELWVQQPLHPSYSALHRLQTCMNLNYGDGSNTPPLPGPISDGTVCVAHINDHWMRCQVLSSINAMSVVLLLDIGGTVTVPSSSLRQIRYDYMTLPFQASQCFLHGVQPVTGDMWSDAASAAMEEWASGVILFAVVVSYTEDYVPLINLYRRDQDQFVLLNKKLVELDLAQWISPQHSS</sequence>
<feature type="region of interest" description="Disordered" evidence="2">
    <location>
        <begin position="461"/>
        <end position="703"/>
    </location>
</feature>
<feature type="region of interest" description="Disordered" evidence="2">
    <location>
        <begin position="309"/>
        <end position="334"/>
    </location>
</feature>
<dbReference type="InterPro" id="IPR004087">
    <property type="entry name" value="KH_dom"/>
</dbReference>
<dbReference type="AlphaFoldDB" id="A0A0P4W2W9"/>
<dbReference type="GO" id="GO:0003723">
    <property type="term" value="F:RNA binding"/>
    <property type="evidence" value="ECO:0007669"/>
    <property type="project" value="UniProtKB-UniRule"/>
</dbReference>